<sequence length="90" mass="9734">MSDPLEALLAWPINVREDVIDALSPYLGIDQFTGKLVFHSGIDNGELLGKLHKLGNAASVELGISDRQNLSLLANEANELADNIAEYADE</sequence>
<evidence type="ECO:0000313" key="1">
    <source>
        <dbReference type="EMBL" id="KKM95325.1"/>
    </source>
</evidence>
<reference evidence="1" key="1">
    <citation type="journal article" date="2015" name="Nature">
        <title>Complex archaea that bridge the gap between prokaryotes and eukaryotes.</title>
        <authorList>
            <person name="Spang A."/>
            <person name="Saw J.H."/>
            <person name="Jorgensen S.L."/>
            <person name="Zaremba-Niedzwiedzka K."/>
            <person name="Martijn J."/>
            <person name="Lind A.E."/>
            <person name="van Eijk R."/>
            <person name="Schleper C."/>
            <person name="Guy L."/>
            <person name="Ettema T.J."/>
        </authorList>
    </citation>
    <scope>NUCLEOTIDE SEQUENCE</scope>
</reference>
<dbReference type="AlphaFoldDB" id="A0A0F9P2M6"/>
<name>A0A0F9P2M6_9ZZZZ</name>
<comment type="caution">
    <text evidence="1">The sequence shown here is derived from an EMBL/GenBank/DDBJ whole genome shotgun (WGS) entry which is preliminary data.</text>
</comment>
<dbReference type="EMBL" id="LAZR01006022">
    <property type="protein sequence ID" value="KKM95325.1"/>
    <property type="molecule type" value="Genomic_DNA"/>
</dbReference>
<organism evidence="1">
    <name type="scientific">marine sediment metagenome</name>
    <dbReference type="NCBI Taxonomy" id="412755"/>
    <lineage>
        <taxon>unclassified sequences</taxon>
        <taxon>metagenomes</taxon>
        <taxon>ecological metagenomes</taxon>
    </lineage>
</organism>
<gene>
    <name evidence="1" type="ORF">LCGC14_1189430</name>
</gene>
<accession>A0A0F9P2M6</accession>
<proteinExistence type="predicted"/>
<protein>
    <submittedName>
        <fullName evidence="1">Uncharacterized protein</fullName>
    </submittedName>
</protein>